<gene>
    <name evidence="4" type="primary">Q7LJU0</name>
</gene>
<organism evidence="4">
    <name type="scientific">Ganoderma boninense</name>
    <dbReference type="NCBI Taxonomy" id="34458"/>
    <lineage>
        <taxon>Eukaryota</taxon>
        <taxon>Fungi</taxon>
        <taxon>Dikarya</taxon>
        <taxon>Basidiomycota</taxon>
        <taxon>Agaricomycotina</taxon>
        <taxon>Agaricomycetes</taxon>
        <taxon>Polyporales</taxon>
        <taxon>Polyporaceae</taxon>
        <taxon>Ganoderma</taxon>
    </lineage>
</organism>
<accession>A0A5K1JSX2</accession>
<dbReference type="PANTHER" id="PTHR10366">
    <property type="entry name" value="NAD DEPENDENT EPIMERASE/DEHYDRATASE"/>
    <property type="match status" value="1"/>
</dbReference>
<dbReference type="Pfam" id="PF01370">
    <property type="entry name" value="Epimerase"/>
    <property type="match status" value="1"/>
</dbReference>
<keyword evidence="1" id="KW-0560">Oxidoreductase</keyword>
<name>A0A5K1JSX2_9APHY</name>
<protein>
    <submittedName>
        <fullName evidence="4">UDP-xylose synthase</fullName>
    </submittedName>
</protein>
<dbReference type="SUPFAM" id="SSF51735">
    <property type="entry name" value="NAD(P)-binding Rossmann-fold domains"/>
    <property type="match status" value="1"/>
</dbReference>
<reference evidence="4" key="1">
    <citation type="submission" date="2019-10" db="EMBL/GenBank/DDBJ databases">
        <authorList>
            <person name="Nor Muhammad N."/>
        </authorList>
    </citation>
    <scope>NUCLEOTIDE SEQUENCE</scope>
</reference>
<evidence type="ECO:0000256" key="2">
    <source>
        <dbReference type="ARBA" id="ARBA00023445"/>
    </source>
</evidence>
<evidence type="ECO:0000259" key="3">
    <source>
        <dbReference type="Pfam" id="PF01370"/>
    </source>
</evidence>
<evidence type="ECO:0000256" key="1">
    <source>
        <dbReference type="ARBA" id="ARBA00023002"/>
    </source>
</evidence>
<dbReference type="AlphaFoldDB" id="A0A5K1JSX2"/>
<evidence type="ECO:0000313" key="4">
    <source>
        <dbReference type="EMBL" id="VWO94326.1"/>
    </source>
</evidence>
<dbReference type="EMBL" id="LR723902">
    <property type="protein sequence ID" value="VWO94326.1"/>
    <property type="molecule type" value="Genomic_DNA"/>
</dbReference>
<dbReference type="PANTHER" id="PTHR10366:SF564">
    <property type="entry name" value="STEROL-4-ALPHA-CARBOXYLATE 3-DEHYDROGENASE, DECARBOXYLATING"/>
    <property type="match status" value="1"/>
</dbReference>
<feature type="domain" description="NAD-dependent epimerase/dehydratase" evidence="3">
    <location>
        <begin position="10"/>
        <end position="126"/>
    </location>
</feature>
<dbReference type="InterPro" id="IPR036291">
    <property type="entry name" value="NAD(P)-bd_dom_sf"/>
</dbReference>
<comment type="similarity">
    <text evidence="2">Belongs to the NAD(P)-dependent epimerase/dehydratase family. Dihydroflavonol-4-reductase subfamily.</text>
</comment>
<dbReference type="GO" id="GO:0016616">
    <property type="term" value="F:oxidoreductase activity, acting on the CH-OH group of donors, NAD or NADP as acceptor"/>
    <property type="evidence" value="ECO:0007669"/>
    <property type="project" value="TreeGrafter"/>
</dbReference>
<dbReference type="Gene3D" id="3.40.50.720">
    <property type="entry name" value="NAD(P)-binding Rossmann-like Domain"/>
    <property type="match status" value="1"/>
</dbReference>
<proteinExistence type="inferred from homology"/>
<sequence length="367" mass="40149">MTADKLILEVTGASGYVAGHVIQQLLDRGYRVRGTARGGKIDFLRGFWKASPHFEAVQIDDVASSDFTHALEGVDAVLHIALPFSGQMDPASRIKNTIDGTLNVLRQGAAKGIKKFVLTSSWVTVLDPSMEELYQGVTFTEKSWGKASYDDLPTTGASFIEVYTTAKILDEKAAWKFGEEHPELDIATSTSPIYTADSNLLTDTLPCAICPTVSPPFIYGPPLLPLSKSALGSVGSIYNLISGEPGRPLPSQLFPFHIDVRDLALAHIRALELAPLPAEADRQKKRFLVVSPDVVTWDIAVKYLHDTRPALRNRLPTLDKAPALPGPLSRNDTTHTQEVLGLTEFIGWRKTFDDTVDALLEAEKTWA</sequence>
<dbReference type="InterPro" id="IPR050425">
    <property type="entry name" value="NAD(P)_dehydrat-like"/>
</dbReference>
<dbReference type="InterPro" id="IPR001509">
    <property type="entry name" value="Epimerase_deHydtase"/>
</dbReference>